<dbReference type="EC" id="2.1.2.9" evidence="2"/>
<protein>
    <recommendedName>
        <fullName evidence="2">methionyl-tRNA formyltransferase</fullName>
        <ecNumber evidence="2">2.1.2.9</ecNumber>
    </recommendedName>
</protein>
<dbReference type="InterPro" id="IPR002376">
    <property type="entry name" value="Formyl_transf_N"/>
</dbReference>
<evidence type="ECO:0000256" key="1">
    <source>
        <dbReference type="ARBA" id="ARBA00010699"/>
    </source>
</evidence>
<dbReference type="Gene3D" id="3.40.50.12230">
    <property type="match status" value="1"/>
</dbReference>
<dbReference type="eggNOG" id="COG0223">
    <property type="taxonomic scope" value="Bacteria"/>
</dbReference>
<dbReference type="InterPro" id="IPR041711">
    <property type="entry name" value="Met-tRNA-FMT_N"/>
</dbReference>
<comment type="similarity">
    <text evidence="1">Belongs to the Fmt family.</text>
</comment>
<accession>Q83GE5</accession>
<dbReference type="CDD" id="cd08704">
    <property type="entry name" value="Met_tRNA_FMT_C"/>
    <property type="match status" value="1"/>
</dbReference>
<dbReference type="InterPro" id="IPR005793">
    <property type="entry name" value="Formyl_trans_C"/>
</dbReference>
<keyword evidence="8" id="KW-1185">Reference proteome</keyword>
<sequence length="334" mass="36953">MVALSKLDVTTRKFSMKSSLRIVYAGTSSVALPALRCIKTSQHALVGVLAKRVPADLCSTDLNNVISVQAQNWQIPVIEAPILRPPKSCTKSALARYELAREKIHSLAPDIGVIVSYGVLLGEEILSIPRFGWINLHFSLLPQFRGAAPVQRAIMNGLDSSGFTIFRLERELDSGAILESKRYTFSRNLNSGEEILKMAEYSAPFLVEVLDSLDSKLEAAVPQKGSVTHAPKLTYNECQIDWTQNSEKILRLIRAANPDPSAYFFENNKRIKVISAKQPSDCFASSLAPGELVMLDKKVFVGTADLPVELVLLHPEGKNKMSGYAWWCGLRTRH</sequence>
<evidence type="ECO:0000313" key="7">
    <source>
        <dbReference type="EMBL" id="AAO44455.1"/>
    </source>
</evidence>
<evidence type="ECO:0000256" key="2">
    <source>
        <dbReference type="ARBA" id="ARBA00012261"/>
    </source>
</evidence>
<dbReference type="GO" id="GO:0004479">
    <property type="term" value="F:methionyl-tRNA formyltransferase activity"/>
    <property type="evidence" value="ECO:0007669"/>
    <property type="project" value="UniProtKB-EC"/>
</dbReference>
<keyword evidence="3 7" id="KW-0808">Transferase</keyword>
<evidence type="ECO:0000313" key="8">
    <source>
        <dbReference type="Proteomes" id="UP000002200"/>
    </source>
</evidence>
<feature type="domain" description="Formyl transferase C-terminal" evidence="6">
    <location>
        <begin position="232"/>
        <end position="330"/>
    </location>
</feature>
<proteinExistence type="inferred from homology"/>
<evidence type="ECO:0000256" key="4">
    <source>
        <dbReference type="ARBA" id="ARBA00022917"/>
    </source>
</evidence>
<feature type="domain" description="Formyl transferase N-terminal" evidence="5">
    <location>
        <begin position="90"/>
        <end position="184"/>
    </location>
</feature>
<dbReference type="EMBL" id="AE014184">
    <property type="protein sequence ID" value="AAO44455.1"/>
    <property type="molecule type" value="Genomic_DNA"/>
</dbReference>
<dbReference type="SUPFAM" id="SSF53328">
    <property type="entry name" value="Formyltransferase"/>
    <property type="match status" value="1"/>
</dbReference>
<keyword evidence="4" id="KW-0648">Protein biosynthesis</keyword>
<dbReference type="SUPFAM" id="SSF50486">
    <property type="entry name" value="FMT C-terminal domain-like"/>
    <property type="match status" value="1"/>
</dbReference>
<dbReference type="PANTHER" id="PTHR11138">
    <property type="entry name" value="METHIONYL-TRNA FORMYLTRANSFERASE"/>
    <property type="match status" value="1"/>
</dbReference>
<dbReference type="STRING" id="203267.TWT_358"/>
<gene>
    <name evidence="7" type="primary">fmt</name>
    <name evidence="7" type="ordered locus">TWT_358</name>
</gene>
<dbReference type="InterPro" id="IPR036477">
    <property type="entry name" value="Formyl_transf_N_sf"/>
</dbReference>
<dbReference type="AlphaFoldDB" id="Q83GE5"/>
<dbReference type="GO" id="GO:0005829">
    <property type="term" value="C:cytosol"/>
    <property type="evidence" value="ECO:0007669"/>
    <property type="project" value="TreeGrafter"/>
</dbReference>
<dbReference type="KEGG" id="twh:TWT_358"/>
<organism evidence="7 8">
    <name type="scientific">Tropheryma whipplei (strain Twist)</name>
    <name type="common">Whipple's bacillus</name>
    <dbReference type="NCBI Taxonomy" id="203267"/>
    <lineage>
        <taxon>Bacteria</taxon>
        <taxon>Bacillati</taxon>
        <taxon>Actinomycetota</taxon>
        <taxon>Actinomycetes</taxon>
        <taxon>Micrococcales</taxon>
        <taxon>Tropherymataceae</taxon>
        <taxon>Tropheryma</taxon>
    </lineage>
</organism>
<dbReference type="InterPro" id="IPR011034">
    <property type="entry name" value="Formyl_transferase-like_C_sf"/>
</dbReference>
<dbReference type="Pfam" id="PF00551">
    <property type="entry name" value="Formyl_trans_N"/>
    <property type="match status" value="1"/>
</dbReference>
<evidence type="ECO:0000259" key="6">
    <source>
        <dbReference type="Pfam" id="PF02911"/>
    </source>
</evidence>
<name>Q83GE5_TROWT</name>
<evidence type="ECO:0000256" key="3">
    <source>
        <dbReference type="ARBA" id="ARBA00022679"/>
    </source>
</evidence>
<dbReference type="Pfam" id="PF02911">
    <property type="entry name" value="Formyl_trans_C"/>
    <property type="match status" value="1"/>
</dbReference>
<dbReference type="InterPro" id="IPR044135">
    <property type="entry name" value="Met-tRNA-FMT_C"/>
</dbReference>
<dbReference type="PANTHER" id="PTHR11138:SF5">
    <property type="entry name" value="METHIONYL-TRNA FORMYLTRANSFERASE, MITOCHONDRIAL"/>
    <property type="match status" value="1"/>
</dbReference>
<dbReference type="Proteomes" id="UP000002200">
    <property type="component" value="Chromosome"/>
</dbReference>
<reference evidence="7 8" key="1">
    <citation type="journal article" date="2003" name="Genome Res.">
        <title>Tropheryma whipplei twist: a human pathogenic Actinobacteria with a reduced genome.</title>
        <authorList>
            <person name="Raoult D."/>
            <person name="Ogata H."/>
            <person name="Audic S."/>
            <person name="Robert C."/>
            <person name="Suhre K."/>
            <person name="Drancourt M."/>
            <person name="Claverie J.-M."/>
        </authorList>
    </citation>
    <scope>NUCLEOTIDE SEQUENCE [LARGE SCALE GENOMIC DNA]</scope>
    <source>
        <strain evidence="7 8">Twist</strain>
    </source>
</reference>
<dbReference type="CDD" id="cd08646">
    <property type="entry name" value="FMT_core_Met-tRNA-FMT_N"/>
    <property type="match status" value="1"/>
</dbReference>
<dbReference type="HOGENOM" id="CLU_033347_1_0_11"/>
<evidence type="ECO:0000259" key="5">
    <source>
        <dbReference type="Pfam" id="PF00551"/>
    </source>
</evidence>